<evidence type="ECO:0000256" key="4">
    <source>
        <dbReference type="ARBA" id="ARBA00022670"/>
    </source>
</evidence>
<dbReference type="NCBIfam" id="TIGR01891">
    <property type="entry name" value="amidohydrolases"/>
    <property type="match status" value="1"/>
</dbReference>
<accession>A0A2U9IQ71</accession>
<keyword evidence="3 10" id="KW-0121">Carboxypeptidase</keyword>
<comment type="similarity">
    <text evidence="1">Belongs to the peptidase M20 family.</text>
</comment>
<dbReference type="NCBIfam" id="NF040868">
    <property type="entry name" value="carboxypep_CpsA"/>
    <property type="match status" value="1"/>
</dbReference>
<dbReference type="SUPFAM" id="SSF55031">
    <property type="entry name" value="Bacterial exopeptidase dimerisation domain"/>
    <property type="match status" value="1"/>
</dbReference>
<dbReference type="KEGG" id="asul:DFR86_01145"/>
<dbReference type="InterPro" id="IPR011650">
    <property type="entry name" value="Peptidase_M20_dimer"/>
</dbReference>
<dbReference type="RefSeq" id="WP_110381051.1">
    <property type="nucleotide sequence ID" value="NZ_CP029288.2"/>
</dbReference>
<evidence type="ECO:0000256" key="6">
    <source>
        <dbReference type="ARBA" id="ARBA00023049"/>
    </source>
</evidence>
<dbReference type="InterPro" id="IPR036264">
    <property type="entry name" value="Bact_exopeptidase_dim_dom"/>
</dbReference>
<evidence type="ECO:0000259" key="9">
    <source>
        <dbReference type="Pfam" id="PF07687"/>
    </source>
</evidence>
<name>A0A2U9IQ71_9CREN</name>
<dbReference type="Gene3D" id="3.40.630.10">
    <property type="entry name" value="Zn peptidases"/>
    <property type="match status" value="1"/>
</dbReference>
<dbReference type="PANTHER" id="PTHR11014:SF63">
    <property type="entry name" value="METALLOPEPTIDASE, PUTATIVE (AFU_ORTHOLOGUE AFUA_6G09600)-RELATED"/>
    <property type="match status" value="1"/>
</dbReference>
<dbReference type="EMBL" id="CP029288">
    <property type="protein sequence ID" value="AWR98175.1"/>
    <property type="molecule type" value="Genomic_DNA"/>
</dbReference>
<evidence type="ECO:0000256" key="2">
    <source>
        <dbReference type="ARBA" id="ARBA00011881"/>
    </source>
</evidence>
<dbReference type="Proteomes" id="UP000248410">
    <property type="component" value="Chromosome"/>
</dbReference>
<dbReference type="InterPro" id="IPR053493">
    <property type="entry name" value="Thermostable_CP"/>
</dbReference>
<evidence type="ECO:0000256" key="7">
    <source>
        <dbReference type="ARBA" id="ARBA00056511"/>
    </source>
</evidence>
<dbReference type="FunFam" id="3.30.70.360:FF:000014">
    <property type="entry name" value="N-acyl-L-amino acid amidohydrolase"/>
    <property type="match status" value="1"/>
</dbReference>
<dbReference type="Gene3D" id="3.30.70.360">
    <property type="match status" value="1"/>
</dbReference>
<dbReference type="Pfam" id="PF01546">
    <property type="entry name" value="Peptidase_M20"/>
    <property type="match status" value="1"/>
</dbReference>
<dbReference type="GO" id="GO:0004180">
    <property type="term" value="F:carboxypeptidase activity"/>
    <property type="evidence" value="ECO:0007669"/>
    <property type="project" value="UniProtKB-KW"/>
</dbReference>
<reference evidence="10 11" key="1">
    <citation type="submission" date="2018-05" db="EMBL/GenBank/DDBJ databases">
        <title>Complete Genome Sequences of Extremely Thermoacidophilic, Metal-Mobilizing Type-Strain Members of the Archaeal Family Sulfolobaceae: Acidianus brierleyi DSM-1651T, Acidianus sulfidivorans DSM-18786T, Metallosphaera hakonensis DSM-7519T, and Metallosphaera prunae DSM-10039T.</title>
        <authorList>
            <person name="Counts J.A."/>
            <person name="Kelly R.M."/>
        </authorList>
    </citation>
    <scope>NUCLEOTIDE SEQUENCE [LARGE SCALE GENOMIC DNA]</scope>
    <source>
        <strain evidence="10 11">JP7</strain>
    </source>
</reference>
<organism evidence="10 11">
    <name type="scientific">Acidianus sulfidivorans JP7</name>
    <dbReference type="NCBI Taxonomy" id="619593"/>
    <lineage>
        <taxon>Archaea</taxon>
        <taxon>Thermoproteota</taxon>
        <taxon>Thermoprotei</taxon>
        <taxon>Sulfolobales</taxon>
        <taxon>Sulfolobaceae</taxon>
        <taxon>Acidianus</taxon>
    </lineage>
</organism>
<dbReference type="InterPro" id="IPR017439">
    <property type="entry name" value="Amidohydrolase"/>
</dbReference>
<protein>
    <submittedName>
        <fullName evidence="10">Carboxypeptidase</fullName>
    </submittedName>
</protein>
<keyword evidence="5" id="KW-0378">Hydrolase</keyword>
<gene>
    <name evidence="10" type="ORF">DFR86_01145</name>
</gene>
<feature type="binding site" evidence="8">
    <location>
        <position position="168"/>
    </location>
    <ligand>
        <name>Mn(2+)</name>
        <dbReference type="ChEBI" id="CHEBI:29035"/>
        <label>2</label>
    </ligand>
</feature>
<feature type="domain" description="Peptidase M20 dimerisation" evidence="9">
    <location>
        <begin position="191"/>
        <end position="286"/>
    </location>
</feature>
<keyword evidence="6" id="KW-0482">Metalloprotease</keyword>
<evidence type="ECO:0000256" key="8">
    <source>
        <dbReference type="PIRSR" id="PIRSR005962-1"/>
    </source>
</evidence>
<evidence type="ECO:0000313" key="11">
    <source>
        <dbReference type="Proteomes" id="UP000248410"/>
    </source>
</evidence>
<feature type="binding site" evidence="8">
    <location>
        <position position="106"/>
    </location>
    <ligand>
        <name>Mn(2+)</name>
        <dbReference type="ChEBI" id="CHEBI:29035"/>
        <label>2</label>
    </ligand>
</feature>
<feature type="binding site" evidence="8">
    <location>
        <position position="142"/>
    </location>
    <ligand>
        <name>Mn(2+)</name>
        <dbReference type="ChEBI" id="CHEBI:29035"/>
        <label>2</label>
    </ligand>
</feature>
<dbReference type="GeneID" id="36836532"/>
<keyword evidence="8" id="KW-0479">Metal-binding</keyword>
<keyword evidence="11" id="KW-1185">Reference proteome</keyword>
<comment type="function">
    <text evidence="7">Can release basic, acidic, aromatic, and, to a lesser extent, aliphatic amino acids.</text>
</comment>
<dbReference type="OrthoDB" id="247417at2157"/>
<dbReference type="AlphaFoldDB" id="A0A2U9IQ71"/>
<comment type="cofactor">
    <cofactor evidence="8">
        <name>Mn(2+)</name>
        <dbReference type="ChEBI" id="CHEBI:29035"/>
    </cofactor>
    <text evidence="8">The Mn(2+) ion enhances activity.</text>
</comment>
<keyword evidence="8" id="KW-0464">Manganese</keyword>
<dbReference type="InterPro" id="IPR002933">
    <property type="entry name" value="Peptidase_M20"/>
</dbReference>
<sequence>MSIIEKLKTDVKEIEPWIIDLRRKIHENPELSYKEYNTAKLVSDTLKKLGISVEEGIGLPTAVVGKIKGGKPGKTVALRADMDALPVEEMTDLPFKSKVKGVMHACGHDTHVAMLLGAASLLVKNKDLISGEVRLIFQPAEEDGGLGGAKPMIDAGVMKGVDYVFGLHISSAYPKGVFATRKGPIMATPDSFKIIVHGKGGHGSAPHETIDPIFISLQIANAIYGITARQIDPVKPFVISITSIHSGTKDNIIPDDAVMEGTIRSLDEETRKKALDSMKKIVSSICGIYNANCEVNFMEDVYPITVNNPEVTEEVMKLLSLISPVVETEPILGAEDFSRFLQKAPGTYFFLGTRNEEKGCIYPNHSSKFCVDEDVLKLGALAHAILAITFTNKQ</sequence>
<dbReference type="SUPFAM" id="SSF53187">
    <property type="entry name" value="Zn-dependent exopeptidases"/>
    <property type="match status" value="1"/>
</dbReference>
<evidence type="ECO:0000313" key="10">
    <source>
        <dbReference type="EMBL" id="AWR98175.1"/>
    </source>
</evidence>
<dbReference type="CDD" id="cd08021">
    <property type="entry name" value="M20_Acy1_YhaA-like"/>
    <property type="match status" value="1"/>
</dbReference>
<dbReference type="GO" id="GO:0046872">
    <property type="term" value="F:metal ion binding"/>
    <property type="evidence" value="ECO:0007669"/>
    <property type="project" value="UniProtKB-KW"/>
</dbReference>
<keyword evidence="4" id="KW-0645">Protease</keyword>
<dbReference type="GO" id="GO:0008237">
    <property type="term" value="F:metallopeptidase activity"/>
    <property type="evidence" value="ECO:0007669"/>
    <property type="project" value="UniProtKB-KW"/>
</dbReference>
<dbReference type="Pfam" id="PF07687">
    <property type="entry name" value="M20_dimer"/>
    <property type="match status" value="1"/>
</dbReference>
<dbReference type="PANTHER" id="PTHR11014">
    <property type="entry name" value="PEPTIDASE M20 FAMILY MEMBER"/>
    <property type="match status" value="1"/>
</dbReference>
<evidence type="ECO:0000256" key="3">
    <source>
        <dbReference type="ARBA" id="ARBA00022645"/>
    </source>
</evidence>
<dbReference type="PIRSF" id="PIRSF005962">
    <property type="entry name" value="Pept_M20D_amidohydro"/>
    <property type="match status" value="1"/>
</dbReference>
<comment type="subunit">
    <text evidence="2">Homotetramer.</text>
</comment>
<dbReference type="GO" id="GO:0006508">
    <property type="term" value="P:proteolysis"/>
    <property type="evidence" value="ECO:0007669"/>
    <property type="project" value="UniProtKB-KW"/>
</dbReference>
<evidence type="ECO:0000256" key="5">
    <source>
        <dbReference type="ARBA" id="ARBA00022801"/>
    </source>
</evidence>
<feature type="binding site" evidence="8">
    <location>
        <position position="365"/>
    </location>
    <ligand>
        <name>Mn(2+)</name>
        <dbReference type="ChEBI" id="CHEBI:29035"/>
        <label>2</label>
    </ligand>
</feature>
<proteinExistence type="inferred from homology"/>
<evidence type="ECO:0000256" key="1">
    <source>
        <dbReference type="ARBA" id="ARBA00006153"/>
    </source>
</evidence>
<feature type="binding site" evidence="8">
    <location>
        <position position="108"/>
    </location>
    <ligand>
        <name>Mn(2+)</name>
        <dbReference type="ChEBI" id="CHEBI:29035"/>
        <label>2</label>
    </ligand>
</feature>